<dbReference type="EMBL" id="OU015569">
    <property type="protein sequence ID" value="CAG5094823.1"/>
    <property type="molecule type" value="Genomic_DNA"/>
</dbReference>
<dbReference type="Proteomes" id="UP001158576">
    <property type="component" value="Chromosome XSR"/>
</dbReference>
<sequence length="126" mass="14008">MLIFFLLATTILSESDFSENLWYNSFADSDGKLEYSCVGTPRKNPAETASDVIGPFEELRQQYPTICSCYDDVRNEELCPIDVKAEADSCGLVCKINCRNQRDPLKCFDNQTGELTEGTGSNANSL</sequence>
<evidence type="ECO:0000313" key="3">
    <source>
        <dbReference type="Proteomes" id="UP001158576"/>
    </source>
</evidence>
<keyword evidence="3" id="KW-1185">Reference proteome</keyword>
<evidence type="ECO:0000313" key="2">
    <source>
        <dbReference type="EMBL" id="CAG5094823.1"/>
    </source>
</evidence>
<evidence type="ECO:0000256" key="1">
    <source>
        <dbReference type="SAM" id="SignalP"/>
    </source>
</evidence>
<accession>A0ABN7SFA9</accession>
<gene>
    <name evidence="2" type="ORF">OKIOD_LOCUS5451</name>
</gene>
<feature type="chain" id="PRO_5047514081" evidence="1">
    <location>
        <begin position="16"/>
        <end position="126"/>
    </location>
</feature>
<name>A0ABN7SFA9_OIKDI</name>
<proteinExistence type="predicted"/>
<protein>
    <submittedName>
        <fullName evidence="2">Oidioi.mRNA.OKI2018_I69.XSR.g13893.t1.cds</fullName>
    </submittedName>
</protein>
<keyword evidence="1" id="KW-0732">Signal</keyword>
<organism evidence="2 3">
    <name type="scientific">Oikopleura dioica</name>
    <name type="common">Tunicate</name>
    <dbReference type="NCBI Taxonomy" id="34765"/>
    <lineage>
        <taxon>Eukaryota</taxon>
        <taxon>Metazoa</taxon>
        <taxon>Chordata</taxon>
        <taxon>Tunicata</taxon>
        <taxon>Appendicularia</taxon>
        <taxon>Copelata</taxon>
        <taxon>Oikopleuridae</taxon>
        <taxon>Oikopleura</taxon>
    </lineage>
</organism>
<feature type="signal peptide" evidence="1">
    <location>
        <begin position="1"/>
        <end position="15"/>
    </location>
</feature>
<reference evidence="2 3" key="1">
    <citation type="submission" date="2021-04" db="EMBL/GenBank/DDBJ databases">
        <authorList>
            <person name="Bliznina A."/>
        </authorList>
    </citation>
    <scope>NUCLEOTIDE SEQUENCE [LARGE SCALE GENOMIC DNA]</scope>
</reference>